<gene>
    <name evidence="1" type="ORF">ATZ33_06425</name>
</gene>
<sequence length="187" mass="21421">MHFVTESELRTKFRNEAFTQFCLNNQLRITPGAKQFLLDKKIQIVTEAELEKKMDPDDQPFTSLTGYKEVLSSELLEAALLAMDQQLSMSQKIIDLEKELILVLGKETVDANFISEQAEEFQLEAVHIFSRQGLLLIKLKKIYGMIHLIQAEYPEYSSILINASQKINELKKQLVGEANEKTINESL</sequence>
<accession>A0ABM5W8T6</accession>
<proteinExistence type="predicted"/>
<name>A0ABM5W8T6_9ENTE</name>
<keyword evidence="2" id="KW-1185">Reference proteome</keyword>
<dbReference type="RefSeq" id="WP_071877761.1">
    <property type="nucleotide sequence ID" value="NZ_JXLC01000011.1"/>
</dbReference>
<organism evidence="1 2">
    <name type="scientific">Enterococcus silesiacus</name>
    <dbReference type="NCBI Taxonomy" id="332949"/>
    <lineage>
        <taxon>Bacteria</taxon>
        <taxon>Bacillati</taxon>
        <taxon>Bacillota</taxon>
        <taxon>Bacilli</taxon>
        <taxon>Lactobacillales</taxon>
        <taxon>Enterococcaceae</taxon>
        <taxon>Enterococcus</taxon>
    </lineage>
</organism>
<dbReference type="Proteomes" id="UP000065511">
    <property type="component" value="Chromosome"/>
</dbReference>
<dbReference type="EMBL" id="CP013614">
    <property type="protein sequence ID" value="ALS01015.1"/>
    <property type="molecule type" value="Genomic_DNA"/>
</dbReference>
<evidence type="ECO:0000313" key="2">
    <source>
        <dbReference type="Proteomes" id="UP000065511"/>
    </source>
</evidence>
<reference evidence="1 2" key="1">
    <citation type="submission" date="2015-12" db="EMBL/GenBank/DDBJ databases">
        <authorList>
            <person name="Lauer A."/>
            <person name="Humrighouse B."/>
            <person name="Loparev V."/>
            <person name="Shewmaker P.L."/>
            <person name="Whitney A.M."/>
            <person name="McLaughlin R.W."/>
        </authorList>
    </citation>
    <scope>NUCLEOTIDE SEQUENCE [LARGE SCALE GENOMIC DNA]</scope>
    <source>
        <strain evidence="1 2">LMG 23085</strain>
    </source>
</reference>
<evidence type="ECO:0000313" key="1">
    <source>
        <dbReference type="EMBL" id="ALS01015.1"/>
    </source>
</evidence>
<protein>
    <submittedName>
        <fullName evidence="1">Uncharacterized protein</fullName>
    </submittedName>
</protein>